<dbReference type="Proteomes" id="UP000288805">
    <property type="component" value="Unassembled WGS sequence"/>
</dbReference>
<evidence type="ECO:0000259" key="3">
    <source>
        <dbReference type="Pfam" id="PF05699"/>
    </source>
</evidence>
<evidence type="ECO:0000313" key="5">
    <source>
        <dbReference type="Proteomes" id="UP000288805"/>
    </source>
</evidence>
<proteinExistence type="predicted"/>
<dbReference type="GO" id="GO:0046983">
    <property type="term" value="F:protein dimerization activity"/>
    <property type="evidence" value="ECO:0007669"/>
    <property type="project" value="InterPro"/>
</dbReference>
<evidence type="ECO:0000259" key="2">
    <source>
        <dbReference type="Pfam" id="PF04937"/>
    </source>
</evidence>
<dbReference type="PANTHER" id="PTHR32166">
    <property type="entry name" value="OSJNBA0013A04.12 PROTEIN"/>
    <property type="match status" value="1"/>
</dbReference>
<dbReference type="Pfam" id="PF04937">
    <property type="entry name" value="DUF659"/>
    <property type="match status" value="1"/>
</dbReference>
<protein>
    <recommendedName>
        <fullName evidence="6">HAT C-terminal dimerisation domain-containing protein</fullName>
    </recommendedName>
</protein>
<dbReference type="InterPro" id="IPR007021">
    <property type="entry name" value="DUF659"/>
</dbReference>
<gene>
    <name evidence="4" type="ORF">CK203_113008</name>
</gene>
<dbReference type="EMBL" id="QGNW01002536">
    <property type="protein sequence ID" value="RVW18295.1"/>
    <property type="molecule type" value="Genomic_DNA"/>
</dbReference>
<dbReference type="Pfam" id="PF05699">
    <property type="entry name" value="Dimer_Tnp_hAT"/>
    <property type="match status" value="1"/>
</dbReference>
<evidence type="ECO:0008006" key="6">
    <source>
        <dbReference type="Google" id="ProtNLM"/>
    </source>
</evidence>
<dbReference type="SUPFAM" id="SSF53098">
    <property type="entry name" value="Ribonuclease H-like"/>
    <property type="match status" value="1"/>
</dbReference>
<dbReference type="InterPro" id="IPR012337">
    <property type="entry name" value="RNaseH-like_sf"/>
</dbReference>
<feature type="domain" description="HAT C-terminal dimerisation" evidence="3">
    <location>
        <begin position="388"/>
        <end position="454"/>
    </location>
</feature>
<name>A0A438C4Y1_VITVI</name>
<comment type="caution">
    <text evidence="4">The sequence shown here is derived from an EMBL/GenBank/DDBJ whole genome shotgun (WGS) entry which is preliminary data.</text>
</comment>
<feature type="region of interest" description="Disordered" evidence="1">
    <location>
        <begin position="1"/>
        <end position="70"/>
    </location>
</feature>
<organism evidence="4 5">
    <name type="scientific">Vitis vinifera</name>
    <name type="common">Grape</name>
    <dbReference type="NCBI Taxonomy" id="29760"/>
    <lineage>
        <taxon>Eukaryota</taxon>
        <taxon>Viridiplantae</taxon>
        <taxon>Streptophyta</taxon>
        <taxon>Embryophyta</taxon>
        <taxon>Tracheophyta</taxon>
        <taxon>Spermatophyta</taxon>
        <taxon>Magnoliopsida</taxon>
        <taxon>eudicotyledons</taxon>
        <taxon>Gunneridae</taxon>
        <taxon>Pentapetalae</taxon>
        <taxon>rosids</taxon>
        <taxon>Vitales</taxon>
        <taxon>Vitaceae</taxon>
        <taxon>Viteae</taxon>
        <taxon>Vitis</taxon>
    </lineage>
</organism>
<dbReference type="AlphaFoldDB" id="A0A438C4Y1"/>
<sequence length="484" mass="55957">MDNESETQVDSSASGRRDPRWKYGHEDIGEEINSRTNVTNISSGGSNRGGSGGRTFSSKKPRQKGPMDHFFTPNAEMVVQNLRSGKMNQTTINDAYKKEARERVCMLITRWMYEAVIPFNAVTYPSFQPMIEAIDQYGVGMKGPTFHEGTMFMQSIDASSMIKTGEKMFELLDKWVEQVGEENVIQVITDNQSSYVMAGLLNMMRWFTGQRELLKPAKTRFATAFITLSRLHEQKNNLRKMFTSSDWSDSKWAKEQKGKTIANIVLMPSFWNTIVFCLKAMNRAKDTIVRSFNGNEEKYKEIFNIIDKRWEIQLHRPSHAVGYFLNPEFFYDKPEIEHDAKIMSDLYKCILRLTRDPTKQEKVVTGVSLFTNAQGLFGNELAIRTRKTRAPAEWWAAYGASAPNLQKFAMKVLNLTCSASGCERNWSIFENIHSKRRNRLDHQHLNDLVYIKYNRALKRRYNEPSQLLNARLEFHLQTPYSGFR</sequence>
<dbReference type="PANTHER" id="PTHR32166:SF74">
    <property type="entry name" value="OS05G0256350 PROTEIN"/>
    <property type="match status" value="1"/>
</dbReference>
<feature type="compositionally biased region" description="Basic and acidic residues" evidence="1">
    <location>
        <begin position="15"/>
        <end position="27"/>
    </location>
</feature>
<reference evidence="4 5" key="1">
    <citation type="journal article" date="2018" name="PLoS Genet.">
        <title>Population sequencing reveals clonal diversity and ancestral inbreeding in the grapevine cultivar Chardonnay.</title>
        <authorList>
            <person name="Roach M.J."/>
            <person name="Johnson D.L."/>
            <person name="Bohlmann J."/>
            <person name="van Vuuren H.J."/>
            <person name="Jones S.J."/>
            <person name="Pretorius I.S."/>
            <person name="Schmidt S.A."/>
            <person name="Borneman A.R."/>
        </authorList>
    </citation>
    <scope>NUCLEOTIDE SEQUENCE [LARGE SCALE GENOMIC DNA]</scope>
    <source>
        <strain evidence="5">cv. Chardonnay</strain>
        <tissue evidence="4">Leaf</tissue>
    </source>
</reference>
<evidence type="ECO:0000313" key="4">
    <source>
        <dbReference type="EMBL" id="RVW18295.1"/>
    </source>
</evidence>
<evidence type="ECO:0000256" key="1">
    <source>
        <dbReference type="SAM" id="MobiDB-lite"/>
    </source>
</evidence>
<feature type="domain" description="DUF659" evidence="2">
    <location>
        <begin position="148"/>
        <end position="200"/>
    </location>
</feature>
<dbReference type="InterPro" id="IPR008906">
    <property type="entry name" value="HATC_C_dom"/>
</dbReference>
<accession>A0A438C4Y1</accession>